<dbReference type="EMBL" id="JBHTLP010000008">
    <property type="protein sequence ID" value="MFD1142602.1"/>
    <property type="molecule type" value="Genomic_DNA"/>
</dbReference>
<sequence length="365" mass="39763">MKMITTFLFVLSAVPAFSTHILGGYIQVRNVSPATYEIIVRLYLERSGTSQQEISIPVCFDDGSEPVTAARSSSLALEGGILLNEYRTTRSFNGSGSGNRTVAVSIPNRTDSRNVPSALSIPFYIQTTFTTAQINTTPVFEDLDNRLTGLANQKVEYNFLAKDSEGDSVVHYLVRVQSGGCDQGGQPVAGYTFPNDVTRRGVFSVGPQTGQLVWNAPTETGNYGFAVAAEEWRNGQRISETVFDMIALIVDNAGGTPGTIPPYEPALPGGLLTGWEEPSNDPDITVAAYPSPSPNRFLVKLKSRKPTTATFQLLDNQGRLIQEVTTRKASQEIEERIGPEKLAPGLYLIRTSVRGRVYTSKVLKQ</sequence>
<evidence type="ECO:0000313" key="1">
    <source>
        <dbReference type="EMBL" id="MFD1142602.1"/>
    </source>
</evidence>
<dbReference type="Proteomes" id="UP001597116">
    <property type="component" value="Unassembled WGS sequence"/>
</dbReference>
<dbReference type="NCBIfam" id="TIGR04183">
    <property type="entry name" value="Por_Secre_tail"/>
    <property type="match status" value="1"/>
</dbReference>
<evidence type="ECO:0000313" key="2">
    <source>
        <dbReference type="Proteomes" id="UP001597116"/>
    </source>
</evidence>
<comment type="caution">
    <text evidence="1">The sequence shown here is derived from an EMBL/GenBank/DDBJ whole genome shotgun (WGS) entry which is preliminary data.</text>
</comment>
<gene>
    <name evidence="1" type="ORF">ACFQ4C_15860</name>
</gene>
<name>A0ABW3Q960_9BACT</name>
<keyword evidence="2" id="KW-1185">Reference proteome</keyword>
<protein>
    <submittedName>
        <fullName evidence="1">T9SS type A sorting domain-containing protein</fullName>
    </submittedName>
</protein>
<dbReference type="InterPro" id="IPR026444">
    <property type="entry name" value="Secre_tail"/>
</dbReference>
<accession>A0ABW3Q960</accession>
<dbReference type="RefSeq" id="WP_265993097.1">
    <property type="nucleotide sequence ID" value="NZ_CP110973.1"/>
</dbReference>
<reference evidence="2" key="1">
    <citation type="journal article" date="2019" name="Int. J. Syst. Evol. Microbiol.">
        <title>The Global Catalogue of Microorganisms (GCM) 10K type strain sequencing project: providing services to taxonomists for standard genome sequencing and annotation.</title>
        <authorList>
            <consortium name="The Broad Institute Genomics Platform"/>
            <consortium name="The Broad Institute Genome Sequencing Center for Infectious Disease"/>
            <person name="Wu L."/>
            <person name="Ma J."/>
        </authorList>
    </citation>
    <scope>NUCLEOTIDE SEQUENCE [LARGE SCALE GENOMIC DNA]</scope>
    <source>
        <strain evidence="2">CCUG 55608</strain>
    </source>
</reference>
<organism evidence="1 2">
    <name type="scientific">Larkinella insperata</name>
    <dbReference type="NCBI Taxonomy" id="332158"/>
    <lineage>
        <taxon>Bacteria</taxon>
        <taxon>Pseudomonadati</taxon>
        <taxon>Bacteroidota</taxon>
        <taxon>Cytophagia</taxon>
        <taxon>Cytophagales</taxon>
        <taxon>Spirosomataceae</taxon>
        <taxon>Larkinella</taxon>
    </lineage>
</organism>
<proteinExistence type="predicted"/>